<accession>A0AAE7C2R7</accession>
<proteinExistence type="predicted"/>
<gene>
    <name evidence="1" type="ORF">A4G17_08255</name>
    <name evidence="2" type="ORF">EDC49_0508</name>
</gene>
<dbReference type="AlphaFoldDB" id="A0AAE7C2R7"/>
<dbReference type="NCBIfam" id="TIGR00022">
    <property type="entry name" value="YhcH/YjgK/YiaL family protein"/>
    <property type="match status" value="1"/>
</dbReference>
<reference evidence="1 4" key="1">
    <citation type="submission" date="2016-03" db="EMBL/GenBank/DDBJ databases">
        <authorList>
            <person name="Hansen M.J."/>
            <person name="Bojesen A.M."/>
            <person name="Planet P."/>
        </authorList>
    </citation>
    <scope>NUCLEOTIDE SEQUENCE [LARGE SCALE GENOMIC DNA]</scope>
    <source>
        <strain evidence="1 4">HPA 21</strain>
    </source>
</reference>
<dbReference type="InterPro" id="IPR037012">
    <property type="entry name" value="NanQ/TabA/YiaL_sf"/>
</dbReference>
<dbReference type="InterPro" id="IPR004375">
    <property type="entry name" value="NanQ/TabA/YiaL"/>
</dbReference>
<dbReference type="EMBL" id="RKQT01000001">
    <property type="protein sequence ID" value="RPE96124.1"/>
    <property type="molecule type" value="Genomic_DNA"/>
</dbReference>
<evidence type="ECO:0000313" key="4">
    <source>
        <dbReference type="Proteomes" id="UP000502287"/>
    </source>
</evidence>
<dbReference type="Gene3D" id="2.60.120.370">
    <property type="entry name" value="YhcH/YjgK/YiaL"/>
    <property type="match status" value="1"/>
</dbReference>
<dbReference type="PANTHER" id="PTHR34986:SF5">
    <property type="entry name" value="N-ACETYLNEURAMINATE ANOMERASE NANQ"/>
    <property type="match status" value="1"/>
</dbReference>
<keyword evidence="3" id="KW-1185">Reference proteome</keyword>
<dbReference type="Proteomes" id="UP000502287">
    <property type="component" value="Chromosome"/>
</dbReference>
<dbReference type="RefSeq" id="WP_123956041.1">
    <property type="nucleotide sequence ID" value="NZ_CP015029.1"/>
</dbReference>
<dbReference type="SUPFAM" id="SSF51197">
    <property type="entry name" value="Clavaminate synthase-like"/>
    <property type="match status" value="1"/>
</dbReference>
<dbReference type="KEGG" id="fcl:A4G17_08255"/>
<dbReference type="InterPro" id="IPR049827">
    <property type="entry name" value="NanQ"/>
</dbReference>
<protein>
    <submittedName>
        <fullName evidence="2">YhcH/YjgK/YiaL family protein</fullName>
    </submittedName>
</protein>
<evidence type="ECO:0000313" key="1">
    <source>
        <dbReference type="EMBL" id="QIM65432.1"/>
    </source>
</evidence>
<dbReference type="Proteomes" id="UP000276901">
    <property type="component" value="Unassembled WGS sequence"/>
</dbReference>
<evidence type="ECO:0000313" key="2">
    <source>
        <dbReference type="EMBL" id="RPE96124.1"/>
    </source>
</evidence>
<sequence>MLFGDLTRDDFARSLPPVLAHFCHKVNSLDLANLPLGQQELEDGIKMNVMEFTTAAAETKQAELHRKFIDIQVLISGEEAIEYSVTEPNLALYTEYNEQDDYQLTPEVEHKNVVVLRPKMFAIFLPNEPHKPGVSVSGDKVLKKLVVKVPVELL</sequence>
<reference evidence="2 3" key="2">
    <citation type="submission" date="2018-11" db="EMBL/GenBank/DDBJ databases">
        <title>Genomic Encyclopedia of Type Strains, Phase IV (KMG-IV): sequencing the most valuable type-strain genomes for metagenomic binning, comparative biology and taxonomic classification.</title>
        <authorList>
            <person name="Goeker M."/>
        </authorList>
    </citation>
    <scope>NUCLEOTIDE SEQUENCE [LARGE SCALE GENOMIC DNA]</scope>
    <source>
        <strain evidence="2 3">DSM 25797</strain>
    </source>
</reference>
<dbReference type="Pfam" id="PF04074">
    <property type="entry name" value="DUF386"/>
    <property type="match status" value="1"/>
</dbReference>
<dbReference type="NCBIfam" id="NF040884">
    <property type="entry name" value="acetylneur_anom"/>
    <property type="match status" value="1"/>
</dbReference>
<dbReference type="EMBL" id="CP015029">
    <property type="protein sequence ID" value="QIM65432.1"/>
    <property type="molecule type" value="Genomic_DNA"/>
</dbReference>
<dbReference type="PANTHER" id="PTHR34986">
    <property type="entry name" value="EVOLVED BETA-GALACTOSIDASE SUBUNIT BETA"/>
    <property type="match status" value="1"/>
</dbReference>
<name>A0AAE7C2R7_9PAST</name>
<dbReference type="GO" id="GO:0005829">
    <property type="term" value="C:cytosol"/>
    <property type="evidence" value="ECO:0007669"/>
    <property type="project" value="TreeGrafter"/>
</dbReference>
<evidence type="ECO:0000313" key="3">
    <source>
        <dbReference type="Proteomes" id="UP000276901"/>
    </source>
</evidence>
<organism evidence="1 4">
    <name type="scientific">Frederiksenia canicola</name>
    <dbReference type="NCBI Taxonomy" id="123824"/>
    <lineage>
        <taxon>Bacteria</taxon>
        <taxon>Pseudomonadati</taxon>
        <taxon>Pseudomonadota</taxon>
        <taxon>Gammaproteobacteria</taxon>
        <taxon>Pasteurellales</taxon>
        <taxon>Pasteurellaceae</taxon>
        <taxon>Frederiksenia</taxon>
    </lineage>
</organism>